<comment type="subcellular location">
    <subcellularLocation>
        <location evidence="1">Cell membrane</location>
        <topology evidence="1">Multi-pass membrane protein</topology>
    </subcellularLocation>
</comment>
<keyword evidence="10" id="KW-1185">Reference proteome</keyword>
<dbReference type="InterPro" id="IPR004869">
    <property type="entry name" value="MMPL_dom"/>
</dbReference>
<evidence type="ECO:0000256" key="3">
    <source>
        <dbReference type="ARBA" id="ARBA00022692"/>
    </source>
</evidence>
<sequence length="823" mass="90527">MSPRVADLPVITDPAQFDRNSGSWLERFIFNHRALMVLVCVVMTTFLGWHATRLPVNASFEKMIPSSHPYIKHYFENRDTLRGMGNSLRIVLETTDGDIFDKAYLERLQKINDTVFLMPGVDRAWMRSLWTTSLRWTEITEEGYRGGPVMPDRWDGSPAAIRQLQANIARAGIIGSFVADDLKSSMIVVPLIEKDPESGKPLDYAAFSRQLEKQIRAQEGGPYRIHIVGFAKLVGDLIDGLYAVMAYFAVSILIAAVFVFLYTRCWRSTLLLVASAALGVVWLLGIMQLFGFVLDPYSILVPFLIFAIGLSHGAQKMNGIMQDVGRGTHKYVAARYTFRRLFMAGLTALLTNIVGFAVLMIIDIPVIRDMALTTSIGVTVLIFTKLVLIPVLLSYTGVSERAARRSIRVDASFGGGAAAWIRHRLVGLTERRNAIIMIAIAVALAGTALSVRKHIAIGDLSPGAPELRAESRYNRDSAFLTAHYGLANDQFVVMMKTPPGECFAYDNVVEIDRLGAALRQLDGVQTTLSIADGVRRGTSSLFEGNPKWQTISRNTTNRSQAFAIFQGDRPDLADRTCAVTPLVAYLTDHKAGTLTRVMDAVEAFSATHDTPKRAFQLAAGNAGIEAVTNIVVKKSFWTMHFVLYGAVILLCLLTFRSWRATLVAIIPLMLTSILCEALMVWLHIGIKVAVLPVIAVGVGVGVDYALYLLSIQLDLQRQGASLRDAYRGSLDFTGKIVGLVGVTMAAGVVTWVWSPIKFQADMGILLTFMFLWNMIGALMLIPALSHFLLPRVSAKGVSQSDAPVVDDTRRTDITGALRSVTNE</sequence>
<dbReference type="EMBL" id="QAID01000024">
    <property type="protein sequence ID" value="MDN4576756.1"/>
    <property type="molecule type" value="Genomic_DNA"/>
</dbReference>
<dbReference type="Proteomes" id="UP001172791">
    <property type="component" value="Unassembled WGS sequence"/>
</dbReference>
<feature type="transmembrane region" description="Helical" evidence="6">
    <location>
        <begin position="662"/>
        <end position="684"/>
    </location>
</feature>
<feature type="transmembrane region" description="Helical" evidence="6">
    <location>
        <begin position="765"/>
        <end position="789"/>
    </location>
</feature>
<evidence type="ECO:0000259" key="7">
    <source>
        <dbReference type="PROSITE" id="PS50156"/>
    </source>
</evidence>
<evidence type="ECO:0000256" key="6">
    <source>
        <dbReference type="SAM" id="Phobius"/>
    </source>
</evidence>
<feature type="transmembrane region" description="Helical" evidence="6">
    <location>
        <begin position="434"/>
        <end position="451"/>
    </location>
</feature>
<feature type="domain" description="SSD" evidence="7">
    <location>
        <begin position="273"/>
        <end position="395"/>
    </location>
</feature>
<feature type="transmembrane region" description="Helical" evidence="6">
    <location>
        <begin position="269"/>
        <end position="290"/>
    </location>
</feature>
<name>A0AAW7MHI7_9BURK</name>
<accession>A0AAW7MHI7</accession>
<keyword evidence="4 6" id="KW-1133">Transmembrane helix</keyword>
<evidence type="ECO:0000313" key="11">
    <source>
        <dbReference type="Proteomes" id="UP001172791"/>
    </source>
</evidence>
<feature type="transmembrane region" description="Helical" evidence="6">
    <location>
        <begin position="732"/>
        <end position="753"/>
    </location>
</feature>
<keyword evidence="3 6" id="KW-0812">Transmembrane</keyword>
<reference evidence="8" key="1">
    <citation type="submission" date="2018-04" db="EMBL/GenBank/DDBJ databases">
        <authorList>
            <person name="Jy Z."/>
        </authorList>
    </citation>
    <scope>NUCLEOTIDE SEQUENCE</scope>
    <source>
        <strain evidence="9">AS13</strain>
        <strain evidence="8">LA18</strain>
    </source>
</reference>
<feature type="transmembrane region" description="Helical" evidence="6">
    <location>
        <begin position="296"/>
        <end position="314"/>
    </location>
</feature>
<feature type="transmembrane region" description="Helical" evidence="6">
    <location>
        <begin position="34"/>
        <end position="52"/>
    </location>
</feature>
<dbReference type="Gene3D" id="1.20.1640.10">
    <property type="entry name" value="Multidrug efflux transporter AcrB transmembrane domain"/>
    <property type="match status" value="2"/>
</dbReference>
<evidence type="ECO:0000256" key="2">
    <source>
        <dbReference type="ARBA" id="ARBA00022475"/>
    </source>
</evidence>
<evidence type="ECO:0000256" key="4">
    <source>
        <dbReference type="ARBA" id="ARBA00022989"/>
    </source>
</evidence>
<dbReference type="Pfam" id="PF03176">
    <property type="entry name" value="MMPL"/>
    <property type="match status" value="2"/>
</dbReference>
<organism evidence="8 11">
    <name type="scientific">Pandoraea cepalis</name>
    <dbReference type="NCBI Taxonomy" id="2508294"/>
    <lineage>
        <taxon>Bacteria</taxon>
        <taxon>Pseudomonadati</taxon>
        <taxon>Pseudomonadota</taxon>
        <taxon>Betaproteobacteria</taxon>
        <taxon>Burkholderiales</taxon>
        <taxon>Burkholderiaceae</taxon>
        <taxon>Pandoraea</taxon>
    </lineage>
</organism>
<evidence type="ECO:0000313" key="9">
    <source>
        <dbReference type="EMBL" id="MDN4576756.1"/>
    </source>
</evidence>
<dbReference type="EMBL" id="QAIC01000025">
    <property type="protein sequence ID" value="MDN4572100.1"/>
    <property type="molecule type" value="Genomic_DNA"/>
</dbReference>
<proteinExistence type="predicted"/>
<feature type="transmembrane region" description="Helical" evidence="6">
    <location>
        <begin position="636"/>
        <end position="655"/>
    </location>
</feature>
<feature type="transmembrane region" description="Helical" evidence="6">
    <location>
        <begin position="690"/>
        <end position="711"/>
    </location>
</feature>
<dbReference type="PROSITE" id="PS50156">
    <property type="entry name" value="SSD"/>
    <property type="match status" value="1"/>
</dbReference>
<dbReference type="GO" id="GO:0005886">
    <property type="term" value="C:plasma membrane"/>
    <property type="evidence" value="ECO:0007669"/>
    <property type="project" value="UniProtKB-SubCell"/>
</dbReference>
<protein>
    <submittedName>
        <fullName evidence="8">RND transporter</fullName>
    </submittedName>
</protein>
<evidence type="ECO:0000256" key="1">
    <source>
        <dbReference type="ARBA" id="ARBA00004651"/>
    </source>
</evidence>
<feature type="transmembrane region" description="Helical" evidence="6">
    <location>
        <begin position="341"/>
        <end position="362"/>
    </location>
</feature>
<keyword evidence="2" id="KW-1003">Cell membrane</keyword>
<comment type="caution">
    <text evidence="8">The sequence shown here is derived from an EMBL/GenBank/DDBJ whole genome shotgun (WGS) entry which is preliminary data.</text>
</comment>
<dbReference type="AlphaFoldDB" id="A0AAW7MHI7"/>
<dbReference type="SUPFAM" id="SSF82866">
    <property type="entry name" value="Multidrug efflux transporter AcrB transmembrane domain"/>
    <property type="match status" value="2"/>
</dbReference>
<dbReference type="PANTHER" id="PTHR33406:SF10">
    <property type="entry name" value="SSD DOMAIN-CONTAINING PROTEIN"/>
    <property type="match status" value="1"/>
</dbReference>
<feature type="transmembrane region" description="Helical" evidence="6">
    <location>
        <begin position="374"/>
        <end position="398"/>
    </location>
</feature>
<gene>
    <name evidence="8" type="ORF">DBA34_02280</name>
    <name evidence="9" type="ORF">DBB29_01245</name>
</gene>
<keyword evidence="5 6" id="KW-0472">Membrane</keyword>
<evidence type="ECO:0000313" key="8">
    <source>
        <dbReference type="EMBL" id="MDN4572100.1"/>
    </source>
</evidence>
<feature type="transmembrane region" description="Helical" evidence="6">
    <location>
        <begin position="240"/>
        <end position="262"/>
    </location>
</feature>
<dbReference type="InterPro" id="IPR050545">
    <property type="entry name" value="Mycobact_MmpL"/>
</dbReference>
<dbReference type="PANTHER" id="PTHR33406">
    <property type="entry name" value="MEMBRANE PROTEIN MJ1562-RELATED"/>
    <property type="match status" value="1"/>
</dbReference>
<dbReference type="Proteomes" id="UP001172788">
    <property type="component" value="Unassembled WGS sequence"/>
</dbReference>
<evidence type="ECO:0000256" key="5">
    <source>
        <dbReference type="ARBA" id="ARBA00023136"/>
    </source>
</evidence>
<evidence type="ECO:0000313" key="10">
    <source>
        <dbReference type="Proteomes" id="UP001172788"/>
    </source>
</evidence>
<dbReference type="InterPro" id="IPR000731">
    <property type="entry name" value="SSD"/>
</dbReference>